<keyword evidence="2" id="KW-1185">Reference proteome</keyword>
<dbReference type="EnsemblPlants" id="AVESA.00010b.r2.1AG0064400.3">
    <property type="protein sequence ID" value="AVESA.00010b.r2.1AG0064400.3.CDS"/>
    <property type="gene ID" value="AVESA.00010b.r2.1AG0064400"/>
</dbReference>
<accession>A0ACD5TJD0</accession>
<evidence type="ECO:0000313" key="2">
    <source>
        <dbReference type="Proteomes" id="UP001732700"/>
    </source>
</evidence>
<protein>
    <submittedName>
        <fullName evidence="1">Uncharacterized protein</fullName>
    </submittedName>
</protein>
<name>A0ACD5TJD0_AVESA</name>
<evidence type="ECO:0000313" key="1">
    <source>
        <dbReference type="EnsemblPlants" id="AVESA.00010b.r2.1AG0064400.3.CDS"/>
    </source>
</evidence>
<sequence>MPSNIYLSRQEVDIQLYTNQETIPITHRSFCLAVALGPKISETVKGKLSLGAKVLKAGSMEKVFRQYFPVEKEGTLLKAFQCYLSTTAGPIAGMLFISTEKIAFHSDRPLDLTSPTGRITRVPYKVMIPAKRIKSAAVRENLYNPDEKYIDVVTVDGFDFWFMGFISYTKSFKYLQHVISELR</sequence>
<organism evidence="1 2">
    <name type="scientific">Avena sativa</name>
    <name type="common">Oat</name>
    <dbReference type="NCBI Taxonomy" id="4498"/>
    <lineage>
        <taxon>Eukaryota</taxon>
        <taxon>Viridiplantae</taxon>
        <taxon>Streptophyta</taxon>
        <taxon>Embryophyta</taxon>
        <taxon>Tracheophyta</taxon>
        <taxon>Spermatophyta</taxon>
        <taxon>Magnoliopsida</taxon>
        <taxon>Liliopsida</taxon>
        <taxon>Poales</taxon>
        <taxon>Poaceae</taxon>
        <taxon>BOP clade</taxon>
        <taxon>Pooideae</taxon>
        <taxon>Poodae</taxon>
        <taxon>Poeae</taxon>
        <taxon>Poeae Chloroplast Group 1 (Aveneae type)</taxon>
        <taxon>Aveninae</taxon>
        <taxon>Avena</taxon>
    </lineage>
</organism>
<dbReference type="Proteomes" id="UP001732700">
    <property type="component" value="Chromosome 1A"/>
</dbReference>
<reference evidence="1" key="2">
    <citation type="submission" date="2025-09" db="UniProtKB">
        <authorList>
            <consortium name="EnsemblPlants"/>
        </authorList>
    </citation>
    <scope>IDENTIFICATION</scope>
</reference>
<proteinExistence type="predicted"/>
<reference evidence="1" key="1">
    <citation type="submission" date="2021-05" db="EMBL/GenBank/DDBJ databases">
        <authorList>
            <person name="Scholz U."/>
            <person name="Mascher M."/>
            <person name="Fiebig A."/>
        </authorList>
    </citation>
    <scope>NUCLEOTIDE SEQUENCE [LARGE SCALE GENOMIC DNA]</scope>
</reference>